<reference evidence="17" key="2">
    <citation type="submission" date="2020-11" db="EMBL/GenBank/DDBJ databases">
        <authorList>
            <person name="McCartney M.A."/>
            <person name="Auch B."/>
            <person name="Kono T."/>
            <person name="Mallez S."/>
            <person name="Becker A."/>
            <person name="Gohl D.M."/>
            <person name="Silverstein K.A.T."/>
            <person name="Koren S."/>
            <person name="Bechman K.B."/>
            <person name="Herman A."/>
            <person name="Abrahante J.E."/>
            <person name="Garbe J."/>
        </authorList>
    </citation>
    <scope>NUCLEOTIDE SEQUENCE</scope>
    <source>
        <strain evidence="17">Duluth1</strain>
        <tissue evidence="17">Whole animal</tissue>
    </source>
</reference>
<evidence type="ECO:0000256" key="10">
    <source>
        <dbReference type="ARBA" id="ARBA00022989"/>
    </source>
</evidence>
<accession>A0A9D4EJZ2</accession>
<dbReference type="SMART" id="SM00181">
    <property type="entry name" value="EGF"/>
    <property type="match status" value="2"/>
</dbReference>
<keyword evidence="11 14" id="KW-0472">Membrane</keyword>
<dbReference type="InterPro" id="IPR050541">
    <property type="entry name" value="LRR_TM_domain-containing"/>
</dbReference>
<dbReference type="SMART" id="SM00369">
    <property type="entry name" value="LRR_TYP"/>
    <property type="match status" value="8"/>
</dbReference>
<dbReference type="SUPFAM" id="SSF57196">
    <property type="entry name" value="EGF/Laminin"/>
    <property type="match status" value="2"/>
</dbReference>
<reference evidence="17" key="1">
    <citation type="journal article" date="2019" name="bioRxiv">
        <title>The Genome of the Zebra Mussel, Dreissena polymorpha: A Resource for Invasive Species Research.</title>
        <authorList>
            <person name="McCartney M.A."/>
            <person name="Auch B."/>
            <person name="Kono T."/>
            <person name="Mallez S."/>
            <person name="Zhang Y."/>
            <person name="Obille A."/>
            <person name="Becker A."/>
            <person name="Abrahante J.E."/>
            <person name="Garbe J."/>
            <person name="Badalamenti J.P."/>
            <person name="Herman A."/>
            <person name="Mangelson H."/>
            <person name="Liachko I."/>
            <person name="Sullivan S."/>
            <person name="Sone E.D."/>
            <person name="Koren S."/>
            <person name="Silverstein K.A.T."/>
            <person name="Beckman K.B."/>
            <person name="Gohl D.M."/>
        </authorList>
    </citation>
    <scope>NUCLEOTIDE SEQUENCE</scope>
    <source>
        <strain evidence="17">Duluth1</strain>
        <tissue evidence="17">Whole animal</tissue>
    </source>
</reference>
<evidence type="ECO:0000259" key="16">
    <source>
        <dbReference type="PROSITE" id="PS50026"/>
    </source>
</evidence>
<dbReference type="SMART" id="SM00013">
    <property type="entry name" value="LRRNT"/>
    <property type="match status" value="1"/>
</dbReference>
<dbReference type="FunFam" id="2.10.25.10:FF:000565">
    <property type="entry name" value="Predicted protein"/>
    <property type="match status" value="2"/>
</dbReference>
<dbReference type="CDD" id="cd00054">
    <property type="entry name" value="EGF_CA"/>
    <property type="match status" value="2"/>
</dbReference>
<dbReference type="PANTHER" id="PTHR24369:SF210">
    <property type="entry name" value="CHAOPTIN-RELATED"/>
    <property type="match status" value="1"/>
</dbReference>
<evidence type="ECO:0000256" key="12">
    <source>
        <dbReference type="ARBA" id="ARBA00023157"/>
    </source>
</evidence>
<keyword evidence="8" id="KW-0677">Repeat</keyword>
<dbReference type="GO" id="GO:0008593">
    <property type="term" value="P:regulation of Notch signaling pathway"/>
    <property type="evidence" value="ECO:0007669"/>
    <property type="project" value="UniProtKB-ARBA"/>
</dbReference>
<dbReference type="InterPro" id="IPR032675">
    <property type="entry name" value="LRR_dom_sf"/>
</dbReference>
<evidence type="ECO:0000256" key="5">
    <source>
        <dbReference type="ARBA" id="ARBA00022614"/>
    </source>
</evidence>
<dbReference type="GO" id="GO:0051241">
    <property type="term" value="P:negative regulation of multicellular organismal process"/>
    <property type="evidence" value="ECO:0007669"/>
    <property type="project" value="UniProtKB-ARBA"/>
</dbReference>
<dbReference type="PROSITE" id="PS50026">
    <property type="entry name" value="EGF_3"/>
    <property type="match status" value="2"/>
</dbReference>
<keyword evidence="9" id="KW-0221">Differentiation</keyword>
<evidence type="ECO:0000256" key="15">
    <source>
        <dbReference type="SAM" id="SignalP"/>
    </source>
</evidence>
<comment type="subcellular location">
    <subcellularLocation>
        <location evidence="1">Apical cell membrane</location>
        <topology evidence="1">Single-pass type I membrane protein</topology>
    </subcellularLocation>
</comment>
<evidence type="ECO:0000313" key="18">
    <source>
        <dbReference type="Proteomes" id="UP000828390"/>
    </source>
</evidence>
<dbReference type="GO" id="GO:0060255">
    <property type="term" value="P:regulation of macromolecule metabolic process"/>
    <property type="evidence" value="ECO:0007669"/>
    <property type="project" value="UniProtKB-ARBA"/>
</dbReference>
<dbReference type="InterPro" id="IPR001881">
    <property type="entry name" value="EGF-like_Ca-bd_dom"/>
</dbReference>
<dbReference type="InterPro" id="IPR000742">
    <property type="entry name" value="EGF"/>
</dbReference>
<keyword evidence="3" id="KW-1003">Cell membrane</keyword>
<dbReference type="GO" id="GO:0030182">
    <property type="term" value="P:neuron differentiation"/>
    <property type="evidence" value="ECO:0007669"/>
    <property type="project" value="UniProtKB-ARBA"/>
</dbReference>
<dbReference type="PANTHER" id="PTHR24369">
    <property type="entry name" value="ANTIGEN BSP, PUTATIVE-RELATED"/>
    <property type="match status" value="1"/>
</dbReference>
<keyword evidence="5" id="KW-0433">Leucine-rich repeat</keyword>
<keyword evidence="10 14" id="KW-1133">Transmembrane helix</keyword>
<feature type="signal peptide" evidence="15">
    <location>
        <begin position="1"/>
        <end position="23"/>
    </location>
</feature>
<evidence type="ECO:0000256" key="6">
    <source>
        <dbReference type="ARBA" id="ARBA00022692"/>
    </source>
</evidence>
<dbReference type="InterPro" id="IPR000372">
    <property type="entry name" value="LRRNT"/>
</dbReference>
<dbReference type="Pfam" id="PF13855">
    <property type="entry name" value="LRR_8"/>
    <property type="match status" value="2"/>
</dbReference>
<keyword evidence="7 15" id="KW-0732">Signal</keyword>
<evidence type="ECO:0000256" key="13">
    <source>
        <dbReference type="PROSITE-ProRule" id="PRU00076"/>
    </source>
</evidence>
<keyword evidence="2" id="KW-0217">Developmental protein</keyword>
<dbReference type="InterPro" id="IPR000152">
    <property type="entry name" value="EGF-type_Asp/Asn_hydroxyl_site"/>
</dbReference>
<dbReference type="GO" id="GO:0051093">
    <property type="term" value="P:negative regulation of developmental process"/>
    <property type="evidence" value="ECO:0007669"/>
    <property type="project" value="UniProtKB-ARBA"/>
</dbReference>
<evidence type="ECO:0000256" key="7">
    <source>
        <dbReference type="ARBA" id="ARBA00022729"/>
    </source>
</evidence>
<evidence type="ECO:0000256" key="2">
    <source>
        <dbReference type="ARBA" id="ARBA00022473"/>
    </source>
</evidence>
<feature type="chain" id="PRO_5038745423" description="EGF-like domain-containing protein" evidence="15">
    <location>
        <begin position="24"/>
        <end position="482"/>
    </location>
</feature>
<dbReference type="GO" id="GO:0048468">
    <property type="term" value="P:cell development"/>
    <property type="evidence" value="ECO:0007669"/>
    <property type="project" value="UniProtKB-ARBA"/>
</dbReference>
<dbReference type="SMART" id="SM00082">
    <property type="entry name" value="LRRCT"/>
    <property type="match status" value="1"/>
</dbReference>
<feature type="domain" description="EGF-like" evidence="16">
    <location>
        <begin position="346"/>
        <end position="382"/>
    </location>
</feature>
<dbReference type="FunFam" id="3.80.10.10:FF:001360">
    <property type="entry name" value="Uncharacterized protein"/>
    <property type="match status" value="1"/>
</dbReference>
<dbReference type="PROSITE" id="PS00022">
    <property type="entry name" value="EGF_1"/>
    <property type="match status" value="2"/>
</dbReference>
<name>A0A9D4EJZ2_DREPO</name>
<dbReference type="GO" id="GO:0009967">
    <property type="term" value="P:positive regulation of signal transduction"/>
    <property type="evidence" value="ECO:0007669"/>
    <property type="project" value="UniProtKB-ARBA"/>
</dbReference>
<keyword evidence="6 14" id="KW-0812">Transmembrane</keyword>
<feature type="domain" description="EGF-like" evidence="16">
    <location>
        <begin position="308"/>
        <end position="344"/>
    </location>
</feature>
<comment type="caution">
    <text evidence="13">Lacks conserved residue(s) required for the propagation of feature annotation.</text>
</comment>
<evidence type="ECO:0000256" key="11">
    <source>
        <dbReference type="ARBA" id="ARBA00023136"/>
    </source>
</evidence>
<feature type="disulfide bond" evidence="13">
    <location>
        <begin position="334"/>
        <end position="343"/>
    </location>
</feature>
<proteinExistence type="predicted"/>
<evidence type="ECO:0000256" key="1">
    <source>
        <dbReference type="ARBA" id="ARBA00004247"/>
    </source>
</evidence>
<dbReference type="Gene3D" id="3.80.10.10">
    <property type="entry name" value="Ribonuclease Inhibitor"/>
    <property type="match status" value="2"/>
</dbReference>
<dbReference type="GO" id="GO:0048592">
    <property type="term" value="P:eye morphogenesis"/>
    <property type="evidence" value="ECO:0007669"/>
    <property type="project" value="UniProtKB-ARBA"/>
</dbReference>
<evidence type="ECO:0000256" key="3">
    <source>
        <dbReference type="ARBA" id="ARBA00022475"/>
    </source>
</evidence>
<dbReference type="SMART" id="SM00179">
    <property type="entry name" value="EGF_CA"/>
    <property type="match status" value="2"/>
</dbReference>
<dbReference type="AlphaFoldDB" id="A0A9D4EJZ2"/>
<dbReference type="GO" id="GO:0080090">
    <property type="term" value="P:regulation of primary metabolic process"/>
    <property type="evidence" value="ECO:0007669"/>
    <property type="project" value="UniProtKB-ARBA"/>
</dbReference>
<keyword evidence="13" id="KW-0245">EGF-like domain</keyword>
<dbReference type="InterPro" id="IPR025875">
    <property type="entry name" value="Leu-rich_rpt_4"/>
</dbReference>
<dbReference type="PROSITE" id="PS01187">
    <property type="entry name" value="EGF_CA"/>
    <property type="match status" value="1"/>
</dbReference>
<evidence type="ECO:0000256" key="8">
    <source>
        <dbReference type="ARBA" id="ARBA00022737"/>
    </source>
</evidence>
<dbReference type="GO" id="GO:0003002">
    <property type="term" value="P:regionalization"/>
    <property type="evidence" value="ECO:0007669"/>
    <property type="project" value="UniProtKB-ARBA"/>
</dbReference>
<dbReference type="GO" id="GO:0005509">
    <property type="term" value="F:calcium ion binding"/>
    <property type="evidence" value="ECO:0007669"/>
    <property type="project" value="InterPro"/>
</dbReference>
<feature type="transmembrane region" description="Helical" evidence="14">
    <location>
        <begin position="406"/>
        <end position="429"/>
    </location>
</feature>
<dbReference type="SUPFAM" id="SSF52058">
    <property type="entry name" value="L domain-like"/>
    <property type="match status" value="1"/>
</dbReference>
<dbReference type="Pfam" id="PF12799">
    <property type="entry name" value="LRR_4"/>
    <property type="match status" value="1"/>
</dbReference>
<dbReference type="Pfam" id="PF00008">
    <property type="entry name" value="EGF"/>
    <property type="match status" value="2"/>
</dbReference>
<dbReference type="InterPro" id="IPR000483">
    <property type="entry name" value="Cys-rich_flank_reg_C"/>
</dbReference>
<comment type="caution">
    <text evidence="17">The sequence shown here is derived from an EMBL/GenBank/DDBJ whole genome shotgun (WGS) entry which is preliminary data.</text>
</comment>
<keyword evidence="12 13" id="KW-1015">Disulfide bond</keyword>
<feature type="disulfide bond" evidence="13">
    <location>
        <begin position="372"/>
        <end position="381"/>
    </location>
</feature>
<protein>
    <recommendedName>
        <fullName evidence="16">EGF-like domain-containing protein</fullName>
    </recommendedName>
</protein>
<dbReference type="EMBL" id="JAIWYP010000008">
    <property type="protein sequence ID" value="KAH3780703.1"/>
    <property type="molecule type" value="Genomic_DNA"/>
</dbReference>
<dbReference type="PROSITE" id="PS01186">
    <property type="entry name" value="EGF_2"/>
    <property type="match status" value="2"/>
</dbReference>
<dbReference type="FunFam" id="3.80.10.10:FF:000732">
    <property type="entry name" value="GD11101"/>
    <property type="match status" value="1"/>
</dbReference>
<keyword evidence="18" id="KW-1185">Reference proteome</keyword>
<dbReference type="Proteomes" id="UP000828390">
    <property type="component" value="Unassembled WGS sequence"/>
</dbReference>
<evidence type="ECO:0000256" key="9">
    <source>
        <dbReference type="ARBA" id="ARBA00022782"/>
    </source>
</evidence>
<dbReference type="InterPro" id="IPR001611">
    <property type="entry name" value="Leu-rich_rpt"/>
</dbReference>
<gene>
    <name evidence="17" type="ORF">DPMN_158523</name>
</gene>
<keyword evidence="4" id="KW-0597">Phosphoprotein</keyword>
<evidence type="ECO:0000256" key="14">
    <source>
        <dbReference type="SAM" id="Phobius"/>
    </source>
</evidence>
<dbReference type="PROSITE" id="PS51450">
    <property type="entry name" value="LRR"/>
    <property type="match status" value="2"/>
</dbReference>
<organism evidence="17 18">
    <name type="scientific">Dreissena polymorpha</name>
    <name type="common">Zebra mussel</name>
    <name type="synonym">Mytilus polymorpha</name>
    <dbReference type="NCBI Taxonomy" id="45954"/>
    <lineage>
        <taxon>Eukaryota</taxon>
        <taxon>Metazoa</taxon>
        <taxon>Spiralia</taxon>
        <taxon>Lophotrochozoa</taxon>
        <taxon>Mollusca</taxon>
        <taxon>Bivalvia</taxon>
        <taxon>Autobranchia</taxon>
        <taxon>Heteroconchia</taxon>
        <taxon>Euheterodonta</taxon>
        <taxon>Imparidentia</taxon>
        <taxon>Neoheterodontei</taxon>
        <taxon>Myida</taxon>
        <taxon>Dreissenoidea</taxon>
        <taxon>Dreissenidae</taxon>
        <taxon>Dreissena</taxon>
    </lineage>
</organism>
<sequence length="482" mass="53553">MMFTYNLCVLAMILSLWTGVSRGQCPEKCYCDGHRVRCRGQQLSTIPLSLSNATILDLSMSMLESLPEDAFKGWPNLTGLDLSSNRLRNISRATFRGLAKLRWLYLTSNTLEYIDDGAFEGMSDLEQLNLHDNRLRNISRETFIGLAKLRILHVSSNALESIDDGVFEGMPDLKELFLGYNILGFISRAAFSGLTQLNTLSLSGCHLDSIDAGVFEEMTNITRLYLRNNRIRNISRPAFRDLTHLKEIYLSNNLLICDCQLRWLIETVQDSQSKLKVYGAVCSEPAHLKGRNIVNVIQSDLNCTQENNIKECVPAPCKNGATCTNLQNAYSCTCSPGWQGFNCDLDINECAPAQCKNGATCTNLQNAYACTCLPGWQGNNCDQDASISQAPTSQSAPSSNTESLKFVYIGIVLGIIVAVLINAAVIVIITKKIRRMHNTPSYPMDMPLCVPSQIHAVRECETLADRGLMESDNDRMTNSVRL</sequence>
<evidence type="ECO:0000313" key="17">
    <source>
        <dbReference type="EMBL" id="KAH3780703.1"/>
    </source>
</evidence>
<dbReference type="PROSITE" id="PS00010">
    <property type="entry name" value="ASX_HYDROXYL"/>
    <property type="match status" value="2"/>
</dbReference>
<evidence type="ECO:0000256" key="4">
    <source>
        <dbReference type="ARBA" id="ARBA00022553"/>
    </source>
</evidence>
<dbReference type="GO" id="GO:0016324">
    <property type="term" value="C:apical plasma membrane"/>
    <property type="evidence" value="ECO:0007669"/>
    <property type="project" value="UniProtKB-SubCell"/>
</dbReference>
<dbReference type="Gene3D" id="2.10.25.10">
    <property type="entry name" value="Laminin"/>
    <property type="match status" value="2"/>
</dbReference>
<dbReference type="InterPro" id="IPR003591">
    <property type="entry name" value="Leu-rich_rpt_typical-subtyp"/>
</dbReference>
<dbReference type="InterPro" id="IPR018097">
    <property type="entry name" value="EGF_Ca-bd_CS"/>
</dbReference>